<gene>
    <name evidence="2" type="ORF">H5410_028701</name>
</gene>
<accession>A0A9J5Z2V1</accession>
<sequence length="227" mass="25284">MLFSATNTTAYELELKFYKGQTDALKLQDGPNHKGLLYTGLPCTFARGCFRGLNPCSWSHGNNFTSYTKGRGPLYCLRGFTSRGLDQRSRHLESNHSEGREEAGKVEEEDSSKYTTFDPLAFLKSPSNIGENHIFQDTAHQLNMIISNGGFSNSSLTPGNFLAAPKYLYPGPRPPGFGTSTIFPSKSVIFAEYLVSQSVFPKSFILNLSYFSTDFSHDLLPPFIRFS</sequence>
<dbReference type="Proteomes" id="UP000824120">
    <property type="component" value="Chromosome 5"/>
</dbReference>
<comment type="caution">
    <text evidence="2">The sequence shown here is derived from an EMBL/GenBank/DDBJ whole genome shotgun (WGS) entry which is preliminary data.</text>
</comment>
<dbReference type="EMBL" id="JACXVP010000005">
    <property type="protein sequence ID" value="KAG5607209.1"/>
    <property type="molecule type" value="Genomic_DNA"/>
</dbReference>
<reference evidence="2 3" key="1">
    <citation type="submission" date="2020-09" db="EMBL/GenBank/DDBJ databases">
        <title>De no assembly of potato wild relative species, Solanum commersonii.</title>
        <authorList>
            <person name="Cho K."/>
        </authorList>
    </citation>
    <scope>NUCLEOTIDE SEQUENCE [LARGE SCALE GENOMIC DNA]</scope>
    <source>
        <strain evidence="2">LZ3.2</strain>
        <tissue evidence="2">Leaf</tissue>
    </source>
</reference>
<dbReference type="AlphaFoldDB" id="A0A9J5Z2V1"/>
<evidence type="ECO:0000313" key="2">
    <source>
        <dbReference type="EMBL" id="KAG5607209.1"/>
    </source>
</evidence>
<keyword evidence="3" id="KW-1185">Reference proteome</keyword>
<evidence type="ECO:0000313" key="3">
    <source>
        <dbReference type="Proteomes" id="UP000824120"/>
    </source>
</evidence>
<evidence type="ECO:0000256" key="1">
    <source>
        <dbReference type="SAM" id="MobiDB-lite"/>
    </source>
</evidence>
<name>A0A9J5Z2V1_SOLCO</name>
<protein>
    <submittedName>
        <fullName evidence="2">Uncharacterized protein</fullName>
    </submittedName>
</protein>
<organism evidence="2 3">
    <name type="scientific">Solanum commersonii</name>
    <name type="common">Commerson's wild potato</name>
    <name type="synonym">Commerson's nightshade</name>
    <dbReference type="NCBI Taxonomy" id="4109"/>
    <lineage>
        <taxon>Eukaryota</taxon>
        <taxon>Viridiplantae</taxon>
        <taxon>Streptophyta</taxon>
        <taxon>Embryophyta</taxon>
        <taxon>Tracheophyta</taxon>
        <taxon>Spermatophyta</taxon>
        <taxon>Magnoliopsida</taxon>
        <taxon>eudicotyledons</taxon>
        <taxon>Gunneridae</taxon>
        <taxon>Pentapetalae</taxon>
        <taxon>asterids</taxon>
        <taxon>lamiids</taxon>
        <taxon>Solanales</taxon>
        <taxon>Solanaceae</taxon>
        <taxon>Solanoideae</taxon>
        <taxon>Solaneae</taxon>
        <taxon>Solanum</taxon>
    </lineage>
</organism>
<feature type="region of interest" description="Disordered" evidence="1">
    <location>
        <begin position="87"/>
        <end position="112"/>
    </location>
</feature>
<feature type="compositionally biased region" description="Basic and acidic residues" evidence="1">
    <location>
        <begin position="87"/>
        <end position="106"/>
    </location>
</feature>
<proteinExistence type="predicted"/>